<comment type="caution">
    <text evidence="3">The sequence shown here is derived from an EMBL/GenBank/DDBJ whole genome shotgun (WGS) entry which is preliminary data.</text>
</comment>
<keyword evidence="4" id="KW-1185">Reference proteome</keyword>
<organism evidence="3 4">
    <name type="scientific">Citricoccus parietis</name>
    <dbReference type="NCBI Taxonomy" id="592307"/>
    <lineage>
        <taxon>Bacteria</taxon>
        <taxon>Bacillati</taxon>
        <taxon>Actinomycetota</taxon>
        <taxon>Actinomycetes</taxon>
        <taxon>Micrococcales</taxon>
        <taxon>Micrococcaceae</taxon>
        <taxon>Citricoccus</taxon>
    </lineage>
</organism>
<evidence type="ECO:0000313" key="4">
    <source>
        <dbReference type="Proteomes" id="UP001589575"/>
    </source>
</evidence>
<feature type="region of interest" description="Disordered" evidence="1">
    <location>
        <begin position="1"/>
        <end position="40"/>
    </location>
</feature>
<dbReference type="EMBL" id="JBHMFI010000001">
    <property type="protein sequence ID" value="MFB9069734.1"/>
    <property type="molecule type" value="Genomic_DNA"/>
</dbReference>
<dbReference type="Proteomes" id="UP001589575">
    <property type="component" value="Unassembled WGS sequence"/>
</dbReference>
<reference evidence="3 4" key="1">
    <citation type="submission" date="2024-09" db="EMBL/GenBank/DDBJ databases">
        <authorList>
            <person name="Sun Q."/>
            <person name="Mori K."/>
        </authorList>
    </citation>
    <scope>NUCLEOTIDE SEQUENCE [LARGE SCALE GENOMIC DNA]</scope>
    <source>
        <strain evidence="3 4">CCM 7609</strain>
    </source>
</reference>
<evidence type="ECO:0000256" key="1">
    <source>
        <dbReference type="SAM" id="MobiDB-lite"/>
    </source>
</evidence>
<name>A0ABV5G642_9MICC</name>
<evidence type="ECO:0000313" key="3">
    <source>
        <dbReference type="EMBL" id="MFB9074089.1"/>
    </source>
</evidence>
<gene>
    <name evidence="2" type="ORF">ACFFX0_00380</name>
    <name evidence="3" type="ORF">ACFFX0_23990</name>
</gene>
<proteinExistence type="predicted"/>
<protein>
    <submittedName>
        <fullName evidence="3">Uncharacterized protein</fullName>
    </submittedName>
</protein>
<feature type="compositionally biased region" description="Basic and acidic residues" evidence="1">
    <location>
        <begin position="19"/>
        <end position="40"/>
    </location>
</feature>
<accession>A0ABV5G642</accession>
<sequence>MRAAGGHGDKNVRLCGPGDDGRSKQREEQRGRRQGREGRI</sequence>
<dbReference type="EMBL" id="JBHMFI010000002">
    <property type="protein sequence ID" value="MFB9074089.1"/>
    <property type="molecule type" value="Genomic_DNA"/>
</dbReference>
<evidence type="ECO:0000313" key="2">
    <source>
        <dbReference type="EMBL" id="MFB9069734.1"/>
    </source>
</evidence>